<dbReference type="RefSeq" id="WP_004003390.1">
    <property type="nucleotide sequence ID" value="NZ_AMLP01000247.1"/>
</dbReference>
<feature type="domain" description="Xylose isomerase-like TIM barrel" evidence="1">
    <location>
        <begin position="40"/>
        <end position="270"/>
    </location>
</feature>
<comment type="caution">
    <text evidence="2">The sequence shown here is derived from an EMBL/GenBank/DDBJ whole genome shotgun (WGS) entry which is preliminary data.</text>
</comment>
<dbReference type="Pfam" id="PF01261">
    <property type="entry name" value="AP_endonuc_2"/>
    <property type="match status" value="1"/>
</dbReference>
<evidence type="ECO:0000313" key="2">
    <source>
        <dbReference type="EMBL" id="ELS51107.1"/>
    </source>
</evidence>
<reference evidence="2 3" key="1">
    <citation type="journal article" date="2013" name="Genome Announc.">
        <title>Draft Genome Sequence of Streptomyces viridochromogenes Strain Tu57, Producer of Avilamycin.</title>
        <authorList>
            <person name="Gruning B.A."/>
            <person name="Erxleben A."/>
            <person name="Hahnlein A."/>
            <person name="Gunther S."/>
        </authorList>
    </citation>
    <scope>NUCLEOTIDE SEQUENCE [LARGE SCALE GENOMIC DNA]</scope>
    <source>
        <strain evidence="2 3">Tue57</strain>
    </source>
</reference>
<dbReference type="InterPro" id="IPR036237">
    <property type="entry name" value="Xyl_isomerase-like_sf"/>
</dbReference>
<evidence type="ECO:0000313" key="3">
    <source>
        <dbReference type="Proteomes" id="UP000011205"/>
    </source>
</evidence>
<evidence type="ECO:0000259" key="1">
    <source>
        <dbReference type="Pfam" id="PF01261"/>
    </source>
</evidence>
<dbReference type="InterPro" id="IPR013022">
    <property type="entry name" value="Xyl_isomerase-like_TIM-brl"/>
</dbReference>
<proteinExistence type="predicted"/>
<gene>
    <name evidence="2" type="ORF">STVIR_7926</name>
</gene>
<dbReference type="PATRIC" id="fig|1160705.3.peg.7835"/>
<organism evidence="2 3">
    <name type="scientific">Streptomyces viridochromogenes Tue57</name>
    <dbReference type="NCBI Taxonomy" id="1160705"/>
    <lineage>
        <taxon>Bacteria</taxon>
        <taxon>Bacillati</taxon>
        <taxon>Actinomycetota</taxon>
        <taxon>Actinomycetes</taxon>
        <taxon>Kitasatosporales</taxon>
        <taxon>Streptomycetaceae</taxon>
        <taxon>Streptomyces</taxon>
    </lineage>
</organism>
<protein>
    <recommendedName>
        <fullName evidence="1">Xylose isomerase-like TIM barrel domain-containing protein</fullName>
    </recommendedName>
</protein>
<dbReference type="Proteomes" id="UP000011205">
    <property type="component" value="Unassembled WGS sequence"/>
</dbReference>
<dbReference type="Gene3D" id="3.20.20.150">
    <property type="entry name" value="Divalent-metal-dependent TIM barrel enzymes"/>
    <property type="match status" value="1"/>
</dbReference>
<dbReference type="PANTHER" id="PTHR12110">
    <property type="entry name" value="HYDROXYPYRUVATE ISOMERASE"/>
    <property type="match status" value="1"/>
</dbReference>
<name>L8P757_STRVR</name>
<dbReference type="SUPFAM" id="SSF51658">
    <property type="entry name" value="Xylose isomerase-like"/>
    <property type="match status" value="1"/>
</dbReference>
<dbReference type="AlphaFoldDB" id="L8P757"/>
<dbReference type="InterPro" id="IPR050312">
    <property type="entry name" value="IolE/XylAMocC-like"/>
</dbReference>
<accession>L8P757</accession>
<dbReference type="PANTHER" id="PTHR12110:SF41">
    <property type="entry name" value="INOSOSE DEHYDRATASE"/>
    <property type="match status" value="1"/>
</dbReference>
<dbReference type="EMBL" id="AMLP01000247">
    <property type="protein sequence ID" value="ELS51107.1"/>
    <property type="molecule type" value="Genomic_DNA"/>
</dbReference>
<sequence>MNARTSLGTPWPLAYTVSSDDCRTPMPLGFDAPLAKAARHLAELGYDALEVQVRDVGARDAERLSAAVEPTGLRIVGLGTGPVAAQDGLTLTDPAPDVRRHALDRLLGAARLAVALDVPLTLGQTRGTFLAGLEDLQRHWAEEAVRRLAAEAAELGTRLLIEPQARTNTSLWNTPEQALAFTATIEAPTALVLDTHHLEAEGLDAATAVAAHVKATGCLQLASAAGRGPLTVGDHRLPTLLHALRDGDFTGWLTLEHTQEGDSLRAAARSWAALHDALARP</sequence>